<dbReference type="InterPro" id="IPR036388">
    <property type="entry name" value="WH-like_DNA-bd_sf"/>
</dbReference>
<keyword evidence="3" id="KW-0732">Signal</keyword>
<evidence type="ECO:0000256" key="1">
    <source>
        <dbReference type="ARBA" id="ARBA00023015"/>
    </source>
</evidence>
<keyword evidence="2" id="KW-0804">Transcription</keyword>
<dbReference type="PROSITE" id="PS52050">
    <property type="entry name" value="WYL"/>
    <property type="match status" value="1"/>
</dbReference>
<dbReference type="InterPro" id="IPR051534">
    <property type="entry name" value="CBASS_pafABC_assoc_protein"/>
</dbReference>
<evidence type="ECO:0000259" key="4">
    <source>
        <dbReference type="PROSITE" id="PS51000"/>
    </source>
</evidence>
<dbReference type="Pfam" id="PF25583">
    <property type="entry name" value="WCX"/>
    <property type="match status" value="1"/>
</dbReference>
<dbReference type="InterPro" id="IPR001034">
    <property type="entry name" value="DeoR_HTH"/>
</dbReference>
<dbReference type="Pfam" id="PF08279">
    <property type="entry name" value="HTH_11"/>
    <property type="match status" value="1"/>
</dbReference>
<feature type="chain" id="PRO_5046938850" evidence="3">
    <location>
        <begin position="25"/>
        <end position="328"/>
    </location>
</feature>
<accession>A0ABS9HGX0</accession>
<gene>
    <name evidence="5" type="ORF">L2K70_18175</name>
</gene>
<dbReference type="SUPFAM" id="SSF46785">
    <property type="entry name" value="Winged helix' DNA-binding domain"/>
    <property type="match status" value="1"/>
</dbReference>
<keyword evidence="6" id="KW-1185">Reference proteome</keyword>
<evidence type="ECO:0000256" key="3">
    <source>
        <dbReference type="SAM" id="SignalP"/>
    </source>
</evidence>
<proteinExistence type="predicted"/>
<dbReference type="EMBL" id="JAKJHZ010000010">
    <property type="protein sequence ID" value="MCF6379543.1"/>
    <property type="molecule type" value="Genomic_DNA"/>
</dbReference>
<sequence>MPLQTSSRLLALLGLLQARSVVPAADLASRLGVGERTVRKDVERLRELGYPIDSVRGPTGGYRFGDHGRLPPLLLEGDEAVAVAVGLGSAATVRGLEEPSALALGKLEQVLPDRLRRRVRALHESTDVGPANTATNVAAPAVDVGLLADLAAAIRDHEGLRMRNHPGGDPDAEERVEADPYRLVSWQERWYVVARRRDDRSWQAYRADWIELRTPGAGRFAPDPLEGGDYAAFVLRDVASTGWAVHCRIAVDAPAEEVLSRINPTVGVVETVDESHSVLATGADSVEMVAVWIGLLGLDFHVDAPPELVTHVATLAERYAAALPVDRG</sequence>
<evidence type="ECO:0000313" key="6">
    <source>
        <dbReference type="Proteomes" id="UP001201161"/>
    </source>
</evidence>
<dbReference type="InterPro" id="IPR036390">
    <property type="entry name" value="WH_DNA-bd_sf"/>
</dbReference>
<dbReference type="Pfam" id="PF13280">
    <property type="entry name" value="WYL"/>
    <property type="match status" value="1"/>
</dbReference>
<evidence type="ECO:0000256" key="2">
    <source>
        <dbReference type="ARBA" id="ARBA00023163"/>
    </source>
</evidence>
<dbReference type="InterPro" id="IPR026881">
    <property type="entry name" value="WYL_dom"/>
</dbReference>
<dbReference type="Gene3D" id="1.10.10.10">
    <property type="entry name" value="Winged helix-like DNA-binding domain superfamily/Winged helix DNA-binding domain"/>
    <property type="match status" value="1"/>
</dbReference>
<organism evidence="5 6">
    <name type="scientific">Nocardioides potassii</name>
    <dbReference type="NCBI Taxonomy" id="2911371"/>
    <lineage>
        <taxon>Bacteria</taxon>
        <taxon>Bacillati</taxon>
        <taxon>Actinomycetota</taxon>
        <taxon>Actinomycetes</taxon>
        <taxon>Propionibacteriales</taxon>
        <taxon>Nocardioidaceae</taxon>
        <taxon>Nocardioides</taxon>
    </lineage>
</organism>
<dbReference type="InterPro" id="IPR013196">
    <property type="entry name" value="HTH_11"/>
</dbReference>
<keyword evidence="1" id="KW-0805">Transcription regulation</keyword>
<protein>
    <submittedName>
        <fullName evidence="5">WYL domain-containing protein</fullName>
    </submittedName>
</protein>
<dbReference type="PANTHER" id="PTHR34580:SF3">
    <property type="entry name" value="PROTEIN PAFB"/>
    <property type="match status" value="1"/>
</dbReference>
<reference evidence="5 6" key="1">
    <citation type="submission" date="2022-01" db="EMBL/GenBank/DDBJ databases">
        <title>Nocardioides sp. nov., an actinomycete isolated from mining soil.</title>
        <authorList>
            <person name="Liu L."/>
        </authorList>
    </citation>
    <scope>NUCLEOTIDE SEQUENCE [LARGE SCALE GENOMIC DNA]</scope>
    <source>
        <strain evidence="5 6">KLBMP 9356</strain>
    </source>
</reference>
<dbReference type="InterPro" id="IPR057727">
    <property type="entry name" value="WCX_dom"/>
</dbReference>
<dbReference type="PANTHER" id="PTHR34580">
    <property type="match status" value="1"/>
</dbReference>
<feature type="signal peptide" evidence="3">
    <location>
        <begin position="1"/>
        <end position="24"/>
    </location>
</feature>
<comment type="caution">
    <text evidence="5">The sequence shown here is derived from an EMBL/GenBank/DDBJ whole genome shotgun (WGS) entry which is preliminary data.</text>
</comment>
<evidence type="ECO:0000313" key="5">
    <source>
        <dbReference type="EMBL" id="MCF6379543.1"/>
    </source>
</evidence>
<dbReference type="RefSeq" id="WP_236404649.1">
    <property type="nucleotide sequence ID" value="NZ_JAKJHZ010000010.1"/>
</dbReference>
<feature type="domain" description="HTH deoR-type" evidence="4">
    <location>
        <begin position="5"/>
        <end position="64"/>
    </location>
</feature>
<name>A0ABS9HGX0_9ACTN</name>
<dbReference type="Proteomes" id="UP001201161">
    <property type="component" value="Unassembled WGS sequence"/>
</dbReference>
<dbReference type="PROSITE" id="PS51000">
    <property type="entry name" value="HTH_DEOR_2"/>
    <property type="match status" value="1"/>
</dbReference>